<keyword evidence="2" id="KW-1185">Reference proteome</keyword>
<dbReference type="PANTHER" id="PTHR32305:SF15">
    <property type="entry name" value="PROTEIN RHSA-RELATED"/>
    <property type="match status" value="1"/>
</dbReference>
<reference evidence="1 2" key="1">
    <citation type="submission" date="2020-08" db="EMBL/GenBank/DDBJ databases">
        <title>Pseudomonas sp. nov.</title>
        <authorList>
            <person name="Gieschler S."/>
            <person name="Fiedler G."/>
            <person name="Brinks E."/>
            <person name="Boehnlein C."/>
            <person name="Franz C.M.A.P."/>
            <person name="Kabisch J."/>
        </authorList>
    </citation>
    <scope>NUCLEOTIDE SEQUENCE [LARGE SCALE GENOMIC DNA]</scope>
    <source>
        <strain evidence="1 2">MBT-1</strain>
    </source>
</reference>
<proteinExistence type="predicted"/>
<comment type="caution">
    <text evidence="1">The sequence shown here is derived from an EMBL/GenBank/DDBJ whole genome shotgun (WGS) entry which is preliminary data.</text>
</comment>
<evidence type="ECO:0000313" key="1">
    <source>
        <dbReference type="EMBL" id="MBC2688926.1"/>
    </source>
</evidence>
<dbReference type="AlphaFoldDB" id="A0A7X1GAR4"/>
<organism evidence="1 2">
    <name type="scientific">Pseudomonas kielensis</name>
    <dbReference type="NCBI Taxonomy" id="2762577"/>
    <lineage>
        <taxon>Bacteria</taxon>
        <taxon>Pseudomonadati</taxon>
        <taxon>Pseudomonadota</taxon>
        <taxon>Gammaproteobacteria</taxon>
        <taxon>Pseudomonadales</taxon>
        <taxon>Pseudomonadaceae</taxon>
        <taxon>Pseudomonas</taxon>
    </lineage>
</organism>
<accession>A0A7X1GAR4</accession>
<dbReference type="Proteomes" id="UP000526003">
    <property type="component" value="Unassembled WGS sequence"/>
</dbReference>
<dbReference type="EMBL" id="JACMYG010000003">
    <property type="protein sequence ID" value="MBC2688926.1"/>
    <property type="molecule type" value="Genomic_DNA"/>
</dbReference>
<dbReference type="PANTHER" id="PTHR32305">
    <property type="match status" value="1"/>
</dbReference>
<gene>
    <name evidence="1" type="ORF">H7995_03825</name>
</gene>
<dbReference type="InterPro" id="IPR006530">
    <property type="entry name" value="YD"/>
</dbReference>
<evidence type="ECO:0000313" key="2">
    <source>
        <dbReference type="Proteomes" id="UP000526003"/>
    </source>
</evidence>
<dbReference type="Gene3D" id="2.180.10.10">
    <property type="entry name" value="RHS repeat-associated core"/>
    <property type="match status" value="2"/>
</dbReference>
<dbReference type="NCBIfam" id="TIGR01643">
    <property type="entry name" value="YD_repeat_2x"/>
    <property type="match status" value="2"/>
</dbReference>
<dbReference type="InterPro" id="IPR031325">
    <property type="entry name" value="RHS_repeat"/>
</dbReference>
<dbReference type="RefSeq" id="WP_166591700.1">
    <property type="nucleotide sequence ID" value="NZ_CP130043.1"/>
</dbReference>
<dbReference type="InterPro" id="IPR050708">
    <property type="entry name" value="T6SS_VgrG/RHS"/>
</dbReference>
<protein>
    <submittedName>
        <fullName evidence="1">RHS repeat protein</fullName>
    </submittedName>
</protein>
<dbReference type="Pfam" id="PF05593">
    <property type="entry name" value="RHS_repeat"/>
    <property type="match status" value="1"/>
</dbReference>
<sequence length="1275" mass="143084">MTTSSAVHSQAFAFMSYLQGGVDPRTGQYTLSLDFPEIKSNWLCGPDFMFKLSFNPINIIDSGYGFGWNLNLSQFTAHNSILSLSTGETFKVTGSGTEPAIREKKLDSFHFYNNQDGTYRVVHKSGLIEVLTLGGSGEDRVALPSQIYAPSGHSIHLTYASFRGGQRLQSVRDAQGELLRINRPNDSQVELLLRPFDGPGGTPLARYEMELNGKGWVTKIVLPTQEKPSWRFDYGNDPIRGILCLHEVKTPAGGRETIEYQDDGHPYPNGVTRPNLPRVTRHRTYPGFGQPMMEVVYTYSVNNFLGNRETVSWEDGMDPLYNVPHTYVYSSHAAERVGSAVVRQVDRTFNRFHLLTEEKITQDHCVQLQATLYYAEDKPFAQQPAQFQLPRQTSSSWRMDNDASRFREEVTLSAFDVHGNQLEQVEPNGVRTVHTYYPKEASDGCPADPQGFVRNRKDSTVFPSSLEQPGAPTLRMRLRYLALPALTGSGQAPWLSSESETLQQLQGSNEVELQRTLYAYHDQPGAVFLHGRPASQRTMLNGLTSTTEYAYRTLDSVLAGETVLETIETLTGFDHGAEPVRKVTTREDSLVHGQPLLSYDDNGVKIRSTYDELQRVTSETVSPDDDEFKATRAYTYYLTSLDGQQAQQQVTDVKNVTTRTYFDGLNRPINEQRQNADSLTRADEYRTTWSARYDALQNLIEETQFDWRGEEQVPLTRTFDYDAWGMQCCVTGPDGVQLHEQTDPIGAVDWKGPIQRSWRQGSGVAAKRAGMTVTYVNLFEKPAHIERFDTAGGAISLHEYGYDGLGQTVLEIDARSGRTEYAYDSFGRMIRNTLPDGAVVQRRYALHSAEDLPTEISVNDVVLGRQEFDGLGRMKASTTGGRRQVFSYLPGMMQPDTVTTASQQRIHYQYNPQLSEEPMRRQLPGQVTADYVYDKQNARLVSCQEQALGISRQYFSTGELKSEQRNQPGESHAMHYDYSRLGQLLSYTDVLQQVQSYDYDVAGRLESTQLGSTHSDFSYDELGQTATITTRDSASGQQVIIALEYDDLGREIQRTFDLNGIEQQLTQVYNAADLVERRTLKQGDAVLRDETYGYDLRGRLTLYTCEGSQPPVDPYGKAIARQVFRFDVLDNLTQVLTTATDGQLNRALYRFENPLDPAQLTRVENNAGAPYPAEILLEYDADGHLIHDEEQRVLEYDALGRLTRISGLSGEPGSNLDYDPLDTLVGKDGPEGAERRFYRDGELANRIQGADGSTFVRAAGVVLAEHQTGDVQTPS</sequence>
<name>A0A7X1GAR4_9PSED</name>